<dbReference type="KEGG" id="fcz:IMF26_06590"/>
<keyword evidence="5" id="KW-0031">Aminopeptidase</keyword>
<dbReference type="SUPFAM" id="SSF53092">
    <property type="entry name" value="Creatinase/prolidase N-terminal domain"/>
    <property type="match status" value="1"/>
</dbReference>
<dbReference type="SUPFAM" id="SSF55920">
    <property type="entry name" value="Creatinase/aminopeptidase"/>
    <property type="match status" value="1"/>
</dbReference>
<organism evidence="5">
    <name type="scientific">Candidatus Fermentithermobacillus carboniphilus</name>
    <dbReference type="NCBI Taxonomy" id="3085328"/>
    <lineage>
        <taxon>Bacteria</taxon>
        <taxon>Bacillati</taxon>
        <taxon>Bacillota</taxon>
        <taxon>Candidatus Fermentithermobacillia</taxon>
        <taxon>Candidatus Fermentithermobacillales</taxon>
        <taxon>Candidatus Fermentithermobacillaceae</taxon>
        <taxon>Candidatus Fermentithermobacillus</taxon>
    </lineage>
</organism>
<feature type="domain" description="Peptidase M24" evidence="3">
    <location>
        <begin position="156"/>
        <end position="356"/>
    </location>
</feature>
<keyword evidence="5" id="KW-0645">Protease</keyword>
<keyword evidence="1" id="KW-0479">Metal-binding</keyword>
<dbReference type="Gene3D" id="3.40.350.10">
    <property type="entry name" value="Creatinase/prolidase N-terminal domain"/>
    <property type="match status" value="1"/>
</dbReference>
<name>A0AAT9L9M9_9FIRM</name>
<evidence type="ECO:0000313" key="5">
    <source>
        <dbReference type="EMBL" id="QUL97775.1"/>
    </source>
</evidence>
<dbReference type="InterPro" id="IPR000587">
    <property type="entry name" value="Creatinase_N"/>
</dbReference>
<dbReference type="AlphaFoldDB" id="A0AAT9L9M9"/>
<keyword evidence="2" id="KW-0378">Hydrolase</keyword>
<reference evidence="5" key="1">
    <citation type="submission" date="2020-10" db="EMBL/GenBank/DDBJ databases">
        <authorList>
            <person name="Kadnikov V."/>
            <person name="Beletsky A.V."/>
            <person name="Mardanov A.V."/>
            <person name="Karnachuk O.V."/>
            <person name="Ravin N.V."/>
        </authorList>
    </citation>
    <scope>NUCLEOTIDE SEQUENCE</scope>
    <source>
        <strain evidence="5">Bu02</strain>
    </source>
</reference>
<protein>
    <submittedName>
        <fullName evidence="5">Aminopeptidase P family protein</fullName>
    </submittedName>
</protein>
<sequence>MRKERWQRLLARVKESGVSGIALVPGPNLYYLTGLRMGPSERVTVLVAKSDGKAFFVMPGFEASKGEAAVEALREEGVPVDFSVYPYLDQEGPLKAFLDALGTGASPRDTWAFEYGHMRLLEFRLFKEALGDFRHVDAGDILKDLRMIKDEEELSLMERACKLCDLGVDVARGLCQPGRTGKEIARGVEAVLRDKGAGQVGISVATGPETATPHARTSDRKIAGGDLVWIDLTVNVDGYWGDITRTFAVGTISRELEKVYRVVLEAQEHARLKARPGMTGKEIDDLAREVIGSYGYGEYFTHRTGHGLGLEVHEEPYIVASNTEVLREGTTFTVEPGIYIPGKGGVRIEDDVVLTANGARSLTSYPRNLLYCDGKLVV</sequence>
<evidence type="ECO:0000256" key="1">
    <source>
        <dbReference type="ARBA" id="ARBA00022723"/>
    </source>
</evidence>
<feature type="domain" description="Creatinase N-terminal" evidence="4">
    <location>
        <begin position="5"/>
        <end position="148"/>
    </location>
</feature>
<accession>A0AAT9L9M9</accession>
<dbReference type="InterPro" id="IPR036005">
    <property type="entry name" value="Creatinase/aminopeptidase-like"/>
</dbReference>
<dbReference type="Gene3D" id="3.90.230.10">
    <property type="entry name" value="Creatinase/methionine aminopeptidase superfamily"/>
    <property type="match status" value="1"/>
</dbReference>
<dbReference type="GO" id="GO:0008235">
    <property type="term" value="F:metalloexopeptidase activity"/>
    <property type="evidence" value="ECO:0007669"/>
    <property type="project" value="UniProtKB-ARBA"/>
</dbReference>
<dbReference type="InterPro" id="IPR000994">
    <property type="entry name" value="Pept_M24"/>
</dbReference>
<dbReference type="EMBL" id="CP062796">
    <property type="protein sequence ID" value="QUL97775.1"/>
    <property type="molecule type" value="Genomic_DNA"/>
</dbReference>
<gene>
    <name evidence="5" type="ORF">IMF26_06590</name>
</gene>
<dbReference type="InterPro" id="IPR001131">
    <property type="entry name" value="Peptidase_M24B_aminopep-P_CS"/>
</dbReference>
<dbReference type="PRINTS" id="PR00599">
    <property type="entry name" value="MAPEPTIDASE"/>
</dbReference>
<dbReference type="PANTHER" id="PTHR46112:SF3">
    <property type="entry name" value="AMINOPEPTIDASE YPDF"/>
    <property type="match status" value="1"/>
</dbReference>
<dbReference type="InterPro" id="IPR050659">
    <property type="entry name" value="Peptidase_M24B"/>
</dbReference>
<evidence type="ECO:0000259" key="4">
    <source>
        <dbReference type="Pfam" id="PF01321"/>
    </source>
</evidence>
<dbReference type="GO" id="GO:0004177">
    <property type="term" value="F:aminopeptidase activity"/>
    <property type="evidence" value="ECO:0007669"/>
    <property type="project" value="UniProtKB-KW"/>
</dbReference>
<dbReference type="InterPro" id="IPR029149">
    <property type="entry name" value="Creatin/AminoP/Spt16_N"/>
</dbReference>
<dbReference type="GO" id="GO:0046872">
    <property type="term" value="F:metal ion binding"/>
    <property type="evidence" value="ECO:0007669"/>
    <property type="project" value="UniProtKB-KW"/>
</dbReference>
<dbReference type="CDD" id="cd01092">
    <property type="entry name" value="APP-like"/>
    <property type="match status" value="1"/>
</dbReference>
<reference evidence="5" key="2">
    <citation type="journal article" date="2023" name="Biology">
        <title>Prokaryotic Life Associated with Coal-Fire Gas Vents Revealed by Metagenomics.</title>
        <authorList>
            <person name="Kadnikov V.V."/>
            <person name="Mardanov A.V."/>
            <person name="Beletsky A.V."/>
            <person name="Karnachuk O.V."/>
            <person name="Ravin N.V."/>
        </authorList>
    </citation>
    <scope>NUCLEOTIDE SEQUENCE</scope>
    <source>
        <strain evidence="5">Bu02</strain>
    </source>
</reference>
<evidence type="ECO:0000256" key="2">
    <source>
        <dbReference type="ARBA" id="ARBA00022801"/>
    </source>
</evidence>
<evidence type="ECO:0000259" key="3">
    <source>
        <dbReference type="Pfam" id="PF00557"/>
    </source>
</evidence>
<proteinExistence type="predicted"/>
<dbReference type="Pfam" id="PF00557">
    <property type="entry name" value="Peptidase_M24"/>
    <property type="match status" value="1"/>
</dbReference>
<dbReference type="PANTHER" id="PTHR46112">
    <property type="entry name" value="AMINOPEPTIDASE"/>
    <property type="match status" value="1"/>
</dbReference>
<dbReference type="Pfam" id="PF01321">
    <property type="entry name" value="Creatinase_N"/>
    <property type="match status" value="1"/>
</dbReference>
<dbReference type="PROSITE" id="PS00491">
    <property type="entry name" value="PROLINE_PEPTIDASE"/>
    <property type="match status" value="1"/>
</dbReference>
<dbReference type="InterPro" id="IPR001714">
    <property type="entry name" value="Pept_M24_MAP"/>
</dbReference>